<organism evidence="1 2">
    <name type="scientific">Rhododendron molle</name>
    <name type="common">Chinese azalea</name>
    <name type="synonym">Azalea mollis</name>
    <dbReference type="NCBI Taxonomy" id="49168"/>
    <lineage>
        <taxon>Eukaryota</taxon>
        <taxon>Viridiplantae</taxon>
        <taxon>Streptophyta</taxon>
        <taxon>Embryophyta</taxon>
        <taxon>Tracheophyta</taxon>
        <taxon>Spermatophyta</taxon>
        <taxon>Magnoliopsida</taxon>
        <taxon>eudicotyledons</taxon>
        <taxon>Gunneridae</taxon>
        <taxon>Pentapetalae</taxon>
        <taxon>asterids</taxon>
        <taxon>Ericales</taxon>
        <taxon>Ericaceae</taxon>
        <taxon>Ericoideae</taxon>
        <taxon>Rhodoreae</taxon>
        <taxon>Rhododendron</taxon>
    </lineage>
</organism>
<protein>
    <submittedName>
        <fullName evidence="1">Uncharacterized protein</fullName>
    </submittedName>
</protein>
<proteinExistence type="predicted"/>
<gene>
    <name evidence="1" type="ORF">RHMOL_Rhmol11G0123300</name>
</gene>
<evidence type="ECO:0000313" key="1">
    <source>
        <dbReference type="EMBL" id="KAI8531269.1"/>
    </source>
</evidence>
<evidence type="ECO:0000313" key="2">
    <source>
        <dbReference type="Proteomes" id="UP001062846"/>
    </source>
</evidence>
<reference evidence="1" key="1">
    <citation type="submission" date="2022-02" db="EMBL/GenBank/DDBJ databases">
        <title>Plant Genome Project.</title>
        <authorList>
            <person name="Zhang R.-G."/>
        </authorList>
    </citation>
    <scope>NUCLEOTIDE SEQUENCE</scope>
    <source>
        <strain evidence="1">AT1</strain>
    </source>
</reference>
<dbReference type="Proteomes" id="UP001062846">
    <property type="component" value="Chromosome 11"/>
</dbReference>
<keyword evidence="2" id="KW-1185">Reference proteome</keyword>
<name>A0ACC0LRL9_RHOML</name>
<sequence>MLCRTLEINLLSAYDLQDVLNLFSMKVYTTVSIAGTPRTEKRTPADYHGGVNPAWNLIYGQVHSRQAGRRTTRSEDCNKAVLQSDLRGPTRRRGAGIYISGATQKERKKSATF</sequence>
<accession>A0ACC0LRL9</accession>
<comment type="caution">
    <text evidence="1">The sequence shown here is derived from an EMBL/GenBank/DDBJ whole genome shotgun (WGS) entry which is preliminary data.</text>
</comment>
<dbReference type="EMBL" id="CM046398">
    <property type="protein sequence ID" value="KAI8531269.1"/>
    <property type="molecule type" value="Genomic_DNA"/>
</dbReference>